<gene>
    <name evidence="1" type="ORF">Tci_620120</name>
</gene>
<sequence length="281" mass="32856">NEVNEICAERRARNANLLTLVAAAQHYPDDTYYQAPKPIQHHQDKQHQPFMNQRTVIVVGARETIGNQVVQQSGIQCFNYKGFGHFTKECKKPKQVKDYAYHKEKMMLCKQEEKAHYMYMAKIQEVLTVDFGPIFDAEPLEKVQIDNEYNVFAKEHEHTEQPENINDIVLMEKVDISTTLDTSDMCNNDFEDDQYAVENEDERVMLANLIANLKLDIDKNKKIQKQSRKENSTLTHKLNECKSALEESNDIRDRCRSTLHHKEIELRSTKCLKIVNLKKKR</sequence>
<reference evidence="1" key="1">
    <citation type="journal article" date="2019" name="Sci. Rep.">
        <title>Draft genome of Tanacetum cinerariifolium, the natural source of mosquito coil.</title>
        <authorList>
            <person name="Yamashiro T."/>
            <person name="Shiraishi A."/>
            <person name="Satake H."/>
            <person name="Nakayama K."/>
        </authorList>
    </citation>
    <scope>NUCLEOTIDE SEQUENCE</scope>
</reference>
<dbReference type="InterPro" id="IPR036875">
    <property type="entry name" value="Znf_CCHC_sf"/>
</dbReference>
<dbReference type="EMBL" id="BKCJ010431620">
    <property type="protein sequence ID" value="GFA48148.1"/>
    <property type="molecule type" value="Genomic_DNA"/>
</dbReference>
<organism evidence="1">
    <name type="scientific">Tanacetum cinerariifolium</name>
    <name type="common">Dalmatian daisy</name>
    <name type="synonym">Chrysanthemum cinerariifolium</name>
    <dbReference type="NCBI Taxonomy" id="118510"/>
    <lineage>
        <taxon>Eukaryota</taxon>
        <taxon>Viridiplantae</taxon>
        <taxon>Streptophyta</taxon>
        <taxon>Embryophyta</taxon>
        <taxon>Tracheophyta</taxon>
        <taxon>Spermatophyta</taxon>
        <taxon>Magnoliopsida</taxon>
        <taxon>eudicotyledons</taxon>
        <taxon>Gunneridae</taxon>
        <taxon>Pentapetalae</taxon>
        <taxon>asterids</taxon>
        <taxon>campanulids</taxon>
        <taxon>Asterales</taxon>
        <taxon>Asteraceae</taxon>
        <taxon>Asteroideae</taxon>
        <taxon>Anthemideae</taxon>
        <taxon>Anthemidinae</taxon>
        <taxon>Tanacetum</taxon>
    </lineage>
</organism>
<dbReference type="GO" id="GO:0008270">
    <property type="term" value="F:zinc ion binding"/>
    <property type="evidence" value="ECO:0007669"/>
    <property type="project" value="InterPro"/>
</dbReference>
<evidence type="ECO:0008006" key="2">
    <source>
        <dbReference type="Google" id="ProtNLM"/>
    </source>
</evidence>
<accession>A0A699JNT9</accession>
<name>A0A699JNT9_TANCI</name>
<dbReference type="AlphaFoldDB" id="A0A699JNT9"/>
<feature type="non-terminal residue" evidence="1">
    <location>
        <position position="1"/>
    </location>
</feature>
<protein>
    <recommendedName>
        <fullName evidence="2">Gag-Pol polyprotein</fullName>
    </recommendedName>
</protein>
<dbReference type="GO" id="GO:0003676">
    <property type="term" value="F:nucleic acid binding"/>
    <property type="evidence" value="ECO:0007669"/>
    <property type="project" value="InterPro"/>
</dbReference>
<comment type="caution">
    <text evidence="1">The sequence shown here is derived from an EMBL/GenBank/DDBJ whole genome shotgun (WGS) entry which is preliminary data.</text>
</comment>
<proteinExistence type="predicted"/>
<evidence type="ECO:0000313" key="1">
    <source>
        <dbReference type="EMBL" id="GFA48148.1"/>
    </source>
</evidence>
<dbReference type="SUPFAM" id="SSF57756">
    <property type="entry name" value="Retrovirus zinc finger-like domains"/>
    <property type="match status" value="1"/>
</dbReference>